<reference evidence="3" key="1">
    <citation type="journal article" date="2021" name="PeerJ">
        <title>Extensive microbial diversity within the chicken gut microbiome revealed by metagenomics and culture.</title>
        <authorList>
            <person name="Gilroy R."/>
            <person name="Ravi A."/>
            <person name="Getino M."/>
            <person name="Pursley I."/>
            <person name="Horton D.L."/>
            <person name="Alikhan N.F."/>
            <person name="Baker D."/>
            <person name="Gharbi K."/>
            <person name="Hall N."/>
            <person name="Watson M."/>
            <person name="Adriaenssens E.M."/>
            <person name="Foster-Nyarko E."/>
            <person name="Jarju S."/>
            <person name="Secka A."/>
            <person name="Antonio M."/>
            <person name="Oren A."/>
            <person name="Chaudhuri R.R."/>
            <person name="La Ragione R."/>
            <person name="Hildebrand F."/>
            <person name="Pallen M.J."/>
        </authorList>
    </citation>
    <scope>NUCLEOTIDE SEQUENCE</scope>
    <source>
        <strain evidence="3">CHK174-6876</strain>
    </source>
</reference>
<keyword evidence="1" id="KW-0472">Membrane</keyword>
<dbReference type="SMART" id="SM00849">
    <property type="entry name" value="Lactamase_B"/>
    <property type="match status" value="1"/>
</dbReference>
<reference evidence="3" key="2">
    <citation type="submission" date="2021-09" db="EMBL/GenBank/DDBJ databases">
        <authorList>
            <person name="Gilroy R."/>
        </authorList>
    </citation>
    <scope>NUCLEOTIDE SEQUENCE</scope>
    <source>
        <strain evidence="3">CHK174-6876</strain>
    </source>
</reference>
<evidence type="ECO:0000313" key="3">
    <source>
        <dbReference type="EMBL" id="HJE96446.1"/>
    </source>
</evidence>
<comment type="caution">
    <text evidence="3">The sequence shown here is derived from an EMBL/GenBank/DDBJ whole genome shotgun (WGS) entry which is preliminary data.</text>
</comment>
<dbReference type="InterPro" id="IPR036866">
    <property type="entry name" value="RibonucZ/Hydroxyglut_hydro"/>
</dbReference>
<protein>
    <submittedName>
        <fullName evidence="3">MBL fold metallo-hydrolase</fullName>
    </submittedName>
</protein>
<dbReference type="PANTHER" id="PTHR42951:SF4">
    <property type="entry name" value="ACYL-COENZYME A THIOESTERASE MBLAC2"/>
    <property type="match status" value="1"/>
</dbReference>
<evidence type="ECO:0000313" key="4">
    <source>
        <dbReference type="Proteomes" id="UP000707535"/>
    </source>
</evidence>
<evidence type="ECO:0000259" key="2">
    <source>
        <dbReference type="SMART" id="SM00849"/>
    </source>
</evidence>
<dbReference type="SUPFAM" id="SSF56281">
    <property type="entry name" value="Metallo-hydrolase/oxidoreductase"/>
    <property type="match status" value="1"/>
</dbReference>
<proteinExistence type="predicted"/>
<dbReference type="EMBL" id="DYXG01000021">
    <property type="protein sequence ID" value="HJE96446.1"/>
    <property type="molecule type" value="Genomic_DNA"/>
</dbReference>
<dbReference type="InterPro" id="IPR050855">
    <property type="entry name" value="NDM-1-like"/>
</dbReference>
<feature type="transmembrane region" description="Helical" evidence="1">
    <location>
        <begin position="12"/>
        <end position="31"/>
    </location>
</feature>
<keyword evidence="1" id="KW-0812">Transmembrane</keyword>
<keyword evidence="1" id="KW-1133">Transmembrane helix</keyword>
<dbReference type="Pfam" id="PF00753">
    <property type="entry name" value="Lactamase_B"/>
    <property type="match status" value="1"/>
</dbReference>
<organism evidence="3 4">
    <name type="scientific">Ligilactobacillus acidipiscis</name>
    <dbReference type="NCBI Taxonomy" id="89059"/>
    <lineage>
        <taxon>Bacteria</taxon>
        <taxon>Bacillati</taxon>
        <taxon>Bacillota</taxon>
        <taxon>Bacilli</taxon>
        <taxon>Lactobacillales</taxon>
        <taxon>Lactobacillaceae</taxon>
        <taxon>Ligilactobacillus</taxon>
    </lineage>
</organism>
<dbReference type="PANTHER" id="PTHR42951">
    <property type="entry name" value="METALLO-BETA-LACTAMASE DOMAIN-CONTAINING"/>
    <property type="match status" value="1"/>
</dbReference>
<dbReference type="InterPro" id="IPR001279">
    <property type="entry name" value="Metallo-B-lactamas"/>
</dbReference>
<dbReference type="AlphaFoldDB" id="A0A921F7M1"/>
<evidence type="ECO:0000256" key="1">
    <source>
        <dbReference type="SAM" id="Phobius"/>
    </source>
</evidence>
<dbReference type="Gene3D" id="3.60.15.10">
    <property type="entry name" value="Ribonuclease Z/Hydroxyacylglutathione hydrolase-like"/>
    <property type="match status" value="1"/>
</dbReference>
<dbReference type="Proteomes" id="UP000707535">
    <property type="component" value="Unassembled WGS sequence"/>
</dbReference>
<feature type="domain" description="Metallo-beta-lactamase" evidence="2">
    <location>
        <begin position="93"/>
        <end position="258"/>
    </location>
</feature>
<accession>A0A921F7M1</accession>
<sequence length="328" mass="36859">MQSSPAKSSGQSKILLVIFSTIIFLSLMFLFPSISSNAQVIDHAPKFSGKVKVPKKDGETKVEAYYSVEKLRDNVYHINDYSKSPGGKKGINPASMYLVKGSDKALLIDGGNKNIKARKELAAIVNKLRGTTPLEIAVTHNHEDHTGQLALFKANTIYYPKKDKIKGKKYTNNYSWVKEGDVIDLGNIKFNVIETPAHTPGSVTYVDQQNNLIASGDSIGSTFVWLFDKKSLNTYQKTLNHLYAQVKDMKDPLFMPGHKWQTDPANKKRGPKYTPDNKPMIMQYLKDMITLTKQIKDGTAKSHKYYVDGKKRGTAYVYHHAMICMIDD</sequence>
<name>A0A921F7M1_9LACO</name>
<gene>
    <name evidence="3" type="ORF">K8V00_02390</name>
</gene>